<dbReference type="InterPro" id="IPR050216">
    <property type="entry name" value="LRR_domain-containing"/>
</dbReference>
<reference evidence="3" key="2">
    <citation type="submission" date="2022-10" db="EMBL/GenBank/DDBJ databases">
        <authorList>
            <consortium name="ENA_rothamsted_submissions"/>
            <consortium name="culmorum"/>
            <person name="King R."/>
        </authorList>
    </citation>
    <scope>NUCLEOTIDE SEQUENCE</scope>
</reference>
<dbReference type="PANTHER" id="PTHR48051:SF1">
    <property type="entry name" value="RAS SUPPRESSOR PROTEIN 1"/>
    <property type="match status" value="1"/>
</dbReference>
<dbReference type="AlphaFoldDB" id="A0A9N9WUL0"/>
<dbReference type="PROSITE" id="PS00018">
    <property type="entry name" value="EF_HAND_1"/>
    <property type="match status" value="1"/>
</dbReference>
<protein>
    <recommendedName>
        <fullName evidence="5">Leucine-rich repeat-containing protein 57</fullName>
    </recommendedName>
</protein>
<dbReference type="FunFam" id="3.80.10.10:FF:000230">
    <property type="entry name" value="Leucine-rich repeat-containing protein 57"/>
    <property type="match status" value="1"/>
</dbReference>
<evidence type="ECO:0000256" key="1">
    <source>
        <dbReference type="ARBA" id="ARBA00022614"/>
    </source>
</evidence>
<gene>
    <name evidence="3" type="ORF">CHIRRI_LOCUS7545</name>
</gene>
<evidence type="ECO:0000256" key="2">
    <source>
        <dbReference type="ARBA" id="ARBA00022737"/>
    </source>
</evidence>
<name>A0A9N9WUL0_9DIPT</name>
<dbReference type="InterPro" id="IPR018247">
    <property type="entry name" value="EF_Hand_1_Ca_BS"/>
</dbReference>
<dbReference type="Gene3D" id="3.80.10.10">
    <property type="entry name" value="Ribonuclease Inhibitor"/>
    <property type="match status" value="2"/>
</dbReference>
<dbReference type="InterPro" id="IPR032675">
    <property type="entry name" value="LRR_dom_sf"/>
</dbReference>
<dbReference type="PANTHER" id="PTHR48051">
    <property type="match status" value="1"/>
</dbReference>
<evidence type="ECO:0008006" key="5">
    <source>
        <dbReference type="Google" id="ProtNLM"/>
    </source>
</evidence>
<dbReference type="SUPFAM" id="SSF52058">
    <property type="entry name" value="L domain-like"/>
    <property type="match status" value="1"/>
</dbReference>
<reference evidence="3" key="1">
    <citation type="submission" date="2022-01" db="EMBL/GenBank/DDBJ databases">
        <authorList>
            <person name="King R."/>
        </authorList>
    </citation>
    <scope>NUCLEOTIDE SEQUENCE</scope>
</reference>
<keyword evidence="2" id="KW-0677">Repeat</keyword>
<organism evidence="3 4">
    <name type="scientific">Chironomus riparius</name>
    <dbReference type="NCBI Taxonomy" id="315576"/>
    <lineage>
        <taxon>Eukaryota</taxon>
        <taxon>Metazoa</taxon>
        <taxon>Ecdysozoa</taxon>
        <taxon>Arthropoda</taxon>
        <taxon>Hexapoda</taxon>
        <taxon>Insecta</taxon>
        <taxon>Pterygota</taxon>
        <taxon>Neoptera</taxon>
        <taxon>Endopterygota</taxon>
        <taxon>Diptera</taxon>
        <taxon>Nematocera</taxon>
        <taxon>Chironomoidea</taxon>
        <taxon>Chironomidae</taxon>
        <taxon>Chironominae</taxon>
        <taxon>Chironomus</taxon>
    </lineage>
</organism>
<dbReference type="PROSITE" id="PS51450">
    <property type="entry name" value="LRR"/>
    <property type="match status" value="1"/>
</dbReference>
<dbReference type="InterPro" id="IPR003591">
    <property type="entry name" value="Leu-rich_rpt_typical-subtyp"/>
</dbReference>
<evidence type="ECO:0000313" key="3">
    <source>
        <dbReference type="EMBL" id="CAG9804663.1"/>
    </source>
</evidence>
<dbReference type="Pfam" id="PF13855">
    <property type="entry name" value="LRR_8"/>
    <property type="match status" value="2"/>
</dbReference>
<dbReference type="GO" id="GO:0005737">
    <property type="term" value="C:cytoplasm"/>
    <property type="evidence" value="ECO:0007669"/>
    <property type="project" value="TreeGrafter"/>
</dbReference>
<dbReference type="SMART" id="SM00369">
    <property type="entry name" value="LRR_TYP"/>
    <property type="match status" value="4"/>
</dbReference>
<dbReference type="EMBL" id="OU895878">
    <property type="protein sequence ID" value="CAG9804663.1"/>
    <property type="molecule type" value="Genomic_DNA"/>
</dbReference>
<proteinExistence type="predicted"/>
<sequence length="238" mass="26816">MGNSAVKQHFETAQRTGVLKISQKRLKDFPPQLREFPNVLRTLDLSENHYVTIPELIGKFTLLKHLNISSNKLVALPEAIGGCTKLETLNAMNNVITAVPLCYANLRNLKTVNLSNNLITEFPVMFGGLTHLDMLDLSRNKITTIPSAAKDLYCTELNLNQNQISSIAEELAECQKLKTLRLEENCLQITSIPTKILSNSVISNITIDGNLFNNKQFTELEGYKIYEDRFTAVKKKMF</sequence>
<keyword evidence="1" id="KW-0433">Leucine-rich repeat</keyword>
<keyword evidence="4" id="KW-1185">Reference proteome</keyword>
<dbReference type="OrthoDB" id="1728874at2759"/>
<evidence type="ECO:0000313" key="4">
    <source>
        <dbReference type="Proteomes" id="UP001153620"/>
    </source>
</evidence>
<accession>A0A9N9WUL0</accession>
<dbReference type="Proteomes" id="UP001153620">
    <property type="component" value="Chromosome 2"/>
</dbReference>
<dbReference type="InterPro" id="IPR001611">
    <property type="entry name" value="Leu-rich_rpt"/>
</dbReference>
<dbReference type="SMART" id="SM00364">
    <property type="entry name" value="LRR_BAC"/>
    <property type="match status" value="4"/>
</dbReference>